<reference evidence="1 2" key="1">
    <citation type="journal article" date="2012" name="Science">
        <title>The Paleozoic origin of enzymatic lignin decomposition reconstructed from 31 fungal genomes.</title>
        <authorList>
            <person name="Floudas D."/>
            <person name="Binder M."/>
            <person name="Riley R."/>
            <person name="Barry K."/>
            <person name="Blanchette R.A."/>
            <person name="Henrissat B."/>
            <person name="Martinez A.T."/>
            <person name="Otillar R."/>
            <person name="Spatafora J.W."/>
            <person name="Yadav J.S."/>
            <person name="Aerts A."/>
            <person name="Benoit I."/>
            <person name="Boyd A."/>
            <person name="Carlson A."/>
            <person name="Copeland A."/>
            <person name="Coutinho P.M."/>
            <person name="de Vries R.P."/>
            <person name="Ferreira P."/>
            <person name="Findley K."/>
            <person name="Foster B."/>
            <person name="Gaskell J."/>
            <person name="Glotzer D."/>
            <person name="Gorecki P."/>
            <person name="Heitman J."/>
            <person name="Hesse C."/>
            <person name="Hori C."/>
            <person name="Igarashi K."/>
            <person name="Jurgens J.A."/>
            <person name="Kallen N."/>
            <person name="Kersten P."/>
            <person name="Kohler A."/>
            <person name="Kuees U."/>
            <person name="Kumar T.K.A."/>
            <person name="Kuo A."/>
            <person name="LaButti K."/>
            <person name="Larrondo L.F."/>
            <person name="Lindquist E."/>
            <person name="Ling A."/>
            <person name="Lombard V."/>
            <person name="Lucas S."/>
            <person name="Lundell T."/>
            <person name="Martin R."/>
            <person name="McLaughlin D.J."/>
            <person name="Morgenstern I."/>
            <person name="Morin E."/>
            <person name="Murat C."/>
            <person name="Nagy L.G."/>
            <person name="Nolan M."/>
            <person name="Ohm R.A."/>
            <person name="Patyshakuliyeva A."/>
            <person name="Rokas A."/>
            <person name="Ruiz-Duenas F.J."/>
            <person name="Sabat G."/>
            <person name="Salamov A."/>
            <person name="Samejima M."/>
            <person name="Schmutz J."/>
            <person name="Slot J.C."/>
            <person name="St John F."/>
            <person name="Stenlid J."/>
            <person name="Sun H."/>
            <person name="Sun S."/>
            <person name="Syed K."/>
            <person name="Tsang A."/>
            <person name="Wiebenga A."/>
            <person name="Young D."/>
            <person name="Pisabarro A."/>
            <person name="Eastwood D.C."/>
            <person name="Martin F."/>
            <person name="Cullen D."/>
            <person name="Grigoriev I.V."/>
            <person name="Hibbett D.S."/>
        </authorList>
    </citation>
    <scope>NUCLEOTIDE SEQUENCE [LARGE SCALE GENOMIC DNA]</scope>
    <source>
        <strain evidence="1 2">DJM-731 SS1</strain>
    </source>
</reference>
<dbReference type="PANTHER" id="PTHR48471">
    <property type="entry name" value="DDE TNP4 DOMAIN-CONTAINING PROTEIN"/>
    <property type="match status" value="1"/>
</dbReference>
<feature type="non-terminal residue" evidence="1">
    <location>
        <position position="72"/>
    </location>
</feature>
<protein>
    <recommendedName>
        <fullName evidence="3">DDE Tnp4 domain-containing protein</fullName>
    </recommendedName>
</protein>
<dbReference type="Proteomes" id="UP000030653">
    <property type="component" value="Unassembled WGS sequence"/>
</dbReference>
<feature type="non-terminal residue" evidence="1">
    <location>
        <position position="1"/>
    </location>
</feature>
<dbReference type="HOGENOM" id="CLU_2729093_0_0_1"/>
<organism evidence="1 2">
    <name type="scientific">Dacryopinax primogenitus (strain DJM 731)</name>
    <name type="common">Brown rot fungus</name>
    <dbReference type="NCBI Taxonomy" id="1858805"/>
    <lineage>
        <taxon>Eukaryota</taxon>
        <taxon>Fungi</taxon>
        <taxon>Dikarya</taxon>
        <taxon>Basidiomycota</taxon>
        <taxon>Agaricomycotina</taxon>
        <taxon>Dacrymycetes</taxon>
        <taxon>Dacrymycetales</taxon>
        <taxon>Dacrymycetaceae</taxon>
        <taxon>Dacryopinax</taxon>
    </lineage>
</organism>
<dbReference type="AlphaFoldDB" id="M5G516"/>
<accession>M5G516</accession>
<gene>
    <name evidence="1" type="ORF">DACRYDRAFT_29315</name>
</gene>
<dbReference type="PANTHER" id="PTHR48471:SF1">
    <property type="entry name" value="DDE TNP4 DOMAIN-CONTAINING PROTEIN"/>
    <property type="match status" value="1"/>
</dbReference>
<evidence type="ECO:0000313" key="1">
    <source>
        <dbReference type="EMBL" id="EJU00937.1"/>
    </source>
</evidence>
<evidence type="ECO:0008006" key="3">
    <source>
        <dbReference type="Google" id="ProtNLM"/>
    </source>
</evidence>
<proteinExistence type="predicted"/>
<evidence type="ECO:0000313" key="2">
    <source>
        <dbReference type="Proteomes" id="UP000030653"/>
    </source>
</evidence>
<sequence>NNTPDGFYLAADTAFPHNKHSLLNKIMTPLKSGSYHLQFIEQLISFRQSAEWGMQAIQGSFGQLQLLLKAND</sequence>
<keyword evidence="2" id="KW-1185">Reference proteome</keyword>
<dbReference type="EMBL" id="JH795865">
    <property type="protein sequence ID" value="EJU00937.1"/>
    <property type="molecule type" value="Genomic_DNA"/>
</dbReference>
<dbReference type="OrthoDB" id="78198at2759"/>
<dbReference type="GeneID" id="63689374"/>
<name>M5G516_DACPD</name>
<dbReference type="RefSeq" id="XP_040627834.1">
    <property type="nucleotide sequence ID" value="XM_040774312.1"/>
</dbReference>